<sequence>MLLYLQPDSDVPLYQQIRDQIVAGLATGQLSPGDPLPPIRQLAADFGVHFHTVNKAYDLLRQEGLIRLHRRTGAVVVCEPAPPEFRGQWRERARVLLAEAFVKGIPPEEILAECTALLNSFQPANAHSDLSGGAST</sequence>
<keyword evidence="2 5" id="KW-0238">DNA-binding</keyword>
<feature type="domain" description="HTH gntR-type" evidence="4">
    <location>
        <begin position="11"/>
        <end position="79"/>
    </location>
</feature>
<dbReference type="PANTHER" id="PTHR38445:SF12">
    <property type="entry name" value="GNTR-FAMILY TRANSCRIPTIONAL REGULATOR"/>
    <property type="match status" value="1"/>
</dbReference>
<name>A0A1I7GTF7_9BACL</name>
<dbReference type="AlphaFoldDB" id="A0A1I7GTF7"/>
<dbReference type="STRING" id="392015.SAMN05421543_10354"/>
<organism evidence="5 6">
    <name type="scientific">Alicyclobacillus macrosporangiidus</name>
    <dbReference type="NCBI Taxonomy" id="392015"/>
    <lineage>
        <taxon>Bacteria</taxon>
        <taxon>Bacillati</taxon>
        <taxon>Bacillota</taxon>
        <taxon>Bacilli</taxon>
        <taxon>Bacillales</taxon>
        <taxon>Alicyclobacillaceae</taxon>
        <taxon>Alicyclobacillus</taxon>
    </lineage>
</organism>
<dbReference type="InterPro" id="IPR036390">
    <property type="entry name" value="WH_DNA-bd_sf"/>
</dbReference>
<evidence type="ECO:0000313" key="5">
    <source>
        <dbReference type="EMBL" id="SFU51725.1"/>
    </source>
</evidence>
<accession>A0A1I7GTF7</accession>
<dbReference type="InterPro" id="IPR036388">
    <property type="entry name" value="WH-like_DNA-bd_sf"/>
</dbReference>
<dbReference type="SMART" id="SM00345">
    <property type="entry name" value="HTH_GNTR"/>
    <property type="match status" value="1"/>
</dbReference>
<dbReference type="RefSeq" id="WP_074949852.1">
    <property type="nucleotide sequence ID" value="NZ_FPBV01000003.1"/>
</dbReference>
<evidence type="ECO:0000256" key="1">
    <source>
        <dbReference type="ARBA" id="ARBA00023015"/>
    </source>
</evidence>
<evidence type="ECO:0000256" key="3">
    <source>
        <dbReference type="ARBA" id="ARBA00023163"/>
    </source>
</evidence>
<dbReference type="CDD" id="cd07377">
    <property type="entry name" value="WHTH_GntR"/>
    <property type="match status" value="1"/>
</dbReference>
<dbReference type="GO" id="GO:0003677">
    <property type="term" value="F:DNA binding"/>
    <property type="evidence" value="ECO:0007669"/>
    <property type="project" value="UniProtKB-KW"/>
</dbReference>
<reference evidence="6" key="1">
    <citation type="submission" date="2016-10" db="EMBL/GenBank/DDBJ databases">
        <authorList>
            <person name="Varghese N."/>
        </authorList>
    </citation>
    <scope>NUCLEOTIDE SEQUENCE [LARGE SCALE GENOMIC DNA]</scope>
    <source>
        <strain evidence="6">DSM 17980</strain>
    </source>
</reference>
<dbReference type="GO" id="GO:0003700">
    <property type="term" value="F:DNA-binding transcription factor activity"/>
    <property type="evidence" value="ECO:0007669"/>
    <property type="project" value="InterPro"/>
</dbReference>
<gene>
    <name evidence="5" type="ORF">SAMN05421543_10354</name>
</gene>
<dbReference type="EMBL" id="FPBV01000003">
    <property type="protein sequence ID" value="SFU51725.1"/>
    <property type="molecule type" value="Genomic_DNA"/>
</dbReference>
<evidence type="ECO:0000259" key="4">
    <source>
        <dbReference type="PROSITE" id="PS50949"/>
    </source>
</evidence>
<dbReference type="PANTHER" id="PTHR38445">
    <property type="entry name" value="HTH-TYPE TRANSCRIPTIONAL REPRESSOR YTRA"/>
    <property type="match status" value="1"/>
</dbReference>
<keyword evidence="1" id="KW-0805">Transcription regulation</keyword>
<dbReference type="Proteomes" id="UP000183508">
    <property type="component" value="Unassembled WGS sequence"/>
</dbReference>
<evidence type="ECO:0000313" key="6">
    <source>
        <dbReference type="Proteomes" id="UP000183508"/>
    </source>
</evidence>
<dbReference type="eggNOG" id="COG1725">
    <property type="taxonomic scope" value="Bacteria"/>
</dbReference>
<dbReference type="Gene3D" id="1.10.10.10">
    <property type="entry name" value="Winged helix-like DNA-binding domain superfamily/Winged helix DNA-binding domain"/>
    <property type="match status" value="1"/>
</dbReference>
<dbReference type="PROSITE" id="PS50949">
    <property type="entry name" value="HTH_GNTR"/>
    <property type="match status" value="1"/>
</dbReference>
<evidence type="ECO:0000256" key="2">
    <source>
        <dbReference type="ARBA" id="ARBA00023125"/>
    </source>
</evidence>
<protein>
    <submittedName>
        <fullName evidence="5">DNA-binding transcriptional regulator YhcF, GntR family</fullName>
    </submittedName>
</protein>
<dbReference type="OrthoDB" id="9801546at2"/>
<dbReference type="SUPFAM" id="SSF46785">
    <property type="entry name" value="Winged helix' DNA-binding domain"/>
    <property type="match status" value="1"/>
</dbReference>
<proteinExistence type="predicted"/>
<dbReference type="Pfam" id="PF00392">
    <property type="entry name" value="GntR"/>
    <property type="match status" value="1"/>
</dbReference>
<dbReference type="InterPro" id="IPR000524">
    <property type="entry name" value="Tscrpt_reg_HTH_GntR"/>
</dbReference>
<keyword evidence="3" id="KW-0804">Transcription</keyword>
<keyword evidence="6" id="KW-1185">Reference proteome</keyword>